<name>A0A8S5RYC6_9CAUD</name>
<protein>
    <submittedName>
        <fullName evidence="1">RNA-binding protein</fullName>
    </submittedName>
</protein>
<reference evidence="1" key="1">
    <citation type="journal article" date="2021" name="Proc. Natl. Acad. Sci. U.S.A.">
        <title>A Catalog of Tens of Thousands of Viruses from Human Metagenomes Reveals Hidden Associations with Chronic Diseases.</title>
        <authorList>
            <person name="Tisza M.J."/>
            <person name="Buck C.B."/>
        </authorList>
    </citation>
    <scope>NUCLEOTIDE SEQUENCE</scope>
    <source>
        <strain evidence="1">CtNQV2</strain>
    </source>
</reference>
<dbReference type="EMBL" id="BK032510">
    <property type="protein sequence ID" value="DAF43782.1"/>
    <property type="molecule type" value="Genomic_DNA"/>
</dbReference>
<accession>A0A8S5RYC6</accession>
<sequence length="85" mass="9668">MKLRTQKNFNTRTHETVYGVSIMVDGSRMYCKYPIGYQEFKTNKDAKEALEKIKNILDNGGTIQYAPSGSAGLNKSEYVLIKNKE</sequence>
<proteinExistence type="predicted"/>
<organism evidence="1">
    <name type="scientific">Myoviridae sp. ctNQV2</name>
    <dbReference type="NCBI Taxonomy" id="2827683"/>
    <lineage>
        <taxon>Viruses</taxon>
        <taxon>Duplodnaviria</taxon>
        <taxon>Heunggongvirae</taxon>
        <taxon>Uroviricota</taxon>
        <taxon>Caudoviricetes</taxon>
    </lineage>
</organism>
<evidence type="ECO:0000313" key="1">
    <source>
        <dbReference type="EMBL" id="DAF43782.1"/>
    </source>
</evidence>